<reference evidence="7" key="1">
    <citation type="submission" date="2017-06" db="EMBL/GenBank/DDBJ databases">
        <authorList>
            <person name="Varghese N."/>
            <person name="Submissions S."/>
        </authorList>
    </citation>
    <scope>NUCLEOTIDE SEQUENCE [LARGE SCALE GENOMIC DNA]</scope>
    <source>
        <strain evidence="7">DSM 46839</strain>
    </source>
</reference>
<dbReference type="Pfam" id="PF07501">
    <property type="entry name" value="G5"/>
    <property type="match status" value="1"/>
</dbReference>
<feature type="domain" description="G5" evidence="5">
    <location>
        <begin position="195"/>
        <end position="275"/>
    </location>
</feature>
<dbReference type="InterPro" id="IPR023346">
    <property type="entry name" value="Lysozyme-like_dom_sf"/>
</dbReference>
<dbReference type="Gene3D" id="1.10.530.10">
    <property type="match status" value="1"/>
</dbReference>
<dbReference type="Proteomes" id="UP000198373">
    <property type="component" value="Unassembled WGS sequence"/>
</dbReference>
<evidence type="ECO:0000256" key="4">
    <source>
        <dbReference type="SAM" id="SignalP"/>
    </source>
</evidence>
<feature type="signal peptide" evidence="4">
    <location>
        <begin position="1"/>
        <end position="25"/>
    </location>
</feature>
<dbReference type="Gene3D" id="2.20.230.10">
    <property type="entry name" value="Resuscitation-promoting factor rpfb"/>
    <property type="match status" value="1"/>
</dbReference>
<dbReference type="InterPro" id="IPR010618">
    <property type="entry name" value="RPF"/>
</dbReference>
<dbReference type="PROSITE" id="PS51109">
    <property type="entry name" value="G5"/>
    <property type="match status" value="1"/>
</dbReference>
<dbReference type="Pfam" id="PF03990">
    <property type="entry name" value="DUF348"/>
    <property type="match status" value="3"/>
</dbReference>
<evidence type="ECO:0000256" key="3">
    <source>
        <dbReference type="ARBA" id="ARBA00022801"/>
    </source>
</evidence>
<gene>
    <name evidence="6" type="ORF">SAMN06893096_107107</name>
</gene>
<evidence type="ECO:0000313" key="7">
    <source>
        <dbReference type="Proteomes" id="UP000198373"/>
    </source>
</evidence>
<dbReference type="EMBL" id="FZOO01000007">
    <property type="protein sequence ID" value="SNS73807.1"/>
    <property type="molecule type" value="Genomic_DNA"/>
</dbReference>
<dbReference type="GO" id="GO:0016787">
    <property type="term" value="F:hydrolase activity"/>
    <property type="evidence" value="ECO:0007669"/>
    <property type="project" value="UniProtKB-KW"/>
</dbReference>
<feature type="chain" id="PRO_5012534407" evidence="4">
    <location>
        <begin position="26"/>
        <end position="364"/>
    </location>
</feature>
<dbReference type="SMART" id="SM01208">
    <property type="entry name" value="G5"/>
    <property type="match status" value="1"/>
</dbReference>
<comment type="similarity">
    <text evidence="1">Belongs to the transglycosylase family. Rpf subfamily.</text>
</comment>
<organism evidence="6 7">
    <name type="scientific">Geodermatophilus pulveris</name>
    <dbReference type="NCBI Taxonomy" id="1564159"/>
    <lineage>
        <taxon>Bacteria</taxon>
        <taxon>Bacillati</taxon>
        <taxon>Actinomycetota</taxon>
        <taxon>Actinomycetes</taxon>
        <taxon>Geodermatophilales</taxon>
        <taxon>Geodermatophilaceae</taxon>
        <taxon>Geodermatophilus</taxon>
    </lineage>
</organism>
<evidence type="ECO:0000256" key="1">
    <source>
        <dbReference type="ARBA" id="ARBA00010830"/>
    </source>
</evidence>
<evidence type="ECO:0000259" key="5">
    <source>
        <dbReference type="PROSITE" id="PS51109"/>
    </source>
</evidence>
<accession>A0A239GXE4</accession>
<dbReference type="InterPro" id="IPR007137">
    <property type="entry name" value="DUF348"/>
</dbReference>
<name>A0A239GXE4_9ACTN</name>
<dbReference type="SUPFAM" id="SSF53955">
    <property type="entry name" value="Lysozyme-like"/>
    <property type="match status" value="1"/>
</dbReference>
<keyword evidence="7" id="KW-1185">Reference proteome</keyword>
<dbReference type="AlphaFoldDB" id="A0A239GXE4"/>
<dbReference type="InterPro" id="IPR011098">
    <property type="entry name" value="G5_dom"/>
</dbReference>
<keyword evidence="3" id="KW-0378">Hydrolase</keyword>
<sequence>MPRPLKPVLLALVLLGLVGGSLALAAQKSVTLTVDGQARELSTYADTVGEVLEEEGLQPRSHDVVLPDAAAAVGDGDTVVLNRARPLTLTVDGVSSEVYVTALSVDEALAQLGYRAEGLVVSASRSERLPLDGMELSITTPKDVTLVVDGQERVVTTTAATAGELLAEQGVTLGPADRASLHPGQALLAHMRLQVFRVQVGEVAVPSPVDYRTVETPDPAALEGDDTVTRKGVEGEQVTTFRVTVTDGVETGREQLATTVTREPVDQLVTVGTKPRPATSVPATADGLNWAALAKCESGGRPTAVSGTGKYRGMYQFSQATWNAVGGSGDPAAASAEEQTKRAQMLYARSGAGQWPHCGKNLFN</sequence>
<evidence type="ECO:0000256" key="2">
    <source>
        <dbReference type="ARBA" id="ARBA00022729"/>
    </source>
</evidence>
<dbReference type="OrthoDB" id="1404170at2"/>
<protein>
    <submittedName>
        <fullName evidence="6">Uncharacterized conserved protein YabE, contains G5 and tandem DUF348 domains</fullName>
    </submittedName>
</protein>
<proteinExistence type="inferred from homology"/>
<dbReference type="CDD" id="cd13925">
    <property type="entry name" value="RPF"/>
    <property type="match status" value="1"/>
</dbReference>
<dbReference type="Pfam" id="PF06737">
    <property type="entry name" value="Transglycosylas"/>
    <property type="match status" value="1"/>
</dbReference>
<dbReference type="RefSeq" id="WP_089306374.1">
    <property type="nucleotide sequence ID" value="NZ_FZOO01000007.1"/>
</dbReference>
<keyword evidence="2 4" id="KW-0732">Signal</keyword>
<evidence type="ECO:0000313" key="6">
    <source>
        <dbReference type="EMBL" id="SNS73807.1"/>
    </source>
</evidence>